<accession>A0A934MUS1</accession>
<keyword evidence="1" id="KW-0732">Signal</keyword>
<dbReference type="AlphaFoldDB" id="A0A934MUS1"/>
<name>A0A934MUS1_9BACL</name>
<evidence type="ECO:0000256" key="1">
    <source>
        <dbReference type="SAM" id="SignalP"/>
    </source>
</evidence>
<evidence type="ECO:0000313" key="2">
    <source>
        <dbReference type="EMBL" id="MBJ6361377.1"/>
    </source>
</evidence>
<protein>
    <submittedName>
        <fullName evidence="2">Uncharacterized protein</fullName>
    </submittedName>
</protein>
<dbReference type="RefSeq" id="WP_199018929.1">
    <property type="nucleotide sequence ID" value="NZ_JAELUP010000025.1"/>
</dbReference>
<reference evidence="2" key="1">
    <citation type="submission" date="2020-12" db="EMBL/GenBank/DDBJ databases">
        <authorList>
            <person name="Huq M.A."/>
        </authorList>
    </citation>
    <scope>NUCLEOTIDE SEQUENCE</scope>
    <source>
        <strain evidence="2">MAHUQ-46</strain>
    </source>
</reference>
<keyword evidence="3" id="KW-1185">Reference proteome</keyword>
<sequence>MKKMLTAILVPVLLSLPLTTAHVSSTGNEEIKRDQLVQKAIKTRSLLGLNSNYDEVARIFESELIDTKQEETLGFPLLPAEELLLAKKISFDEELESIQGILEGKPSINGGITIDEESIIINVTDPSDKEIKSLEKKGGNGINLIVNEVDYTLAQLEGINKELSESFTYLSDLATVSMVGIDAKRNKVIVYLKEDSEKNRSAILSTLEIKDAIEFVEGSVSFND</sequence>
<proteinExistence type="predicted"/>
<comment type="caution">
    <text evidence="2">The sequence shown here is derived from an EMBL/GenBank/DDBJ whole genome shotgun (WGS) entry which is preliminary data.</text>
</comment>
<organism evidence="2 3">
    <name type="scientific">Paenibacillus roseus</name>
    <dbReference type="NCBI Taxonomy" id="2798579"/>
    <lineage>
        <taxon>Bacteria</taxon>
        <taxon>Bacillati</taxon>
        <taxon>Bacillota</taxon>
        <taxon>Bacilli</taxon>
        <taxon>Bacillales</taxon>
        <taxon>Paenibacillaceae</taxon>
        <taxon>Paenibacillus</taxon>
    </lineage>
</organism>
<feature type="signal peptide" evidence="1">
    <location>
        <begin position="1"/>
        <end position="23"/>
    </location>
</feature>
<evidence type="ECO:0000313" key="3">
    <source>
        <dbReference type="Proteomes" id="UP000640274"/>
    </source>
</evidence>
<dbReference type="EMBL" id="JAELUP010000025">
    <property type="protein sequence ID" value="MBJ6361377.1"/>
    <property type="molecule type" value="Genomic_DNA"/>
</dbReference>
<gene>
    <name evidence="2" type="ORF">JFN88_08670</name>
</gene>
<feature type="chain" id="PRO_5037473179" evidence="1">
    <location>
        <begin position="24"/>
        <end position="224"/>
    </location>
</feature>
<dbReference type="Proteomes" id="UP000640274">
    <property type="component" value="Unassembled WGS sequence"/>
</dbReference>